<organism evidence="11 12">
    <name type="scientific">Neoarthrinium moseri</name>
    <dbReference type="NCBI Taxonomy" id="1658444"/>
    <lineage>
        <taxon>Eukaryota</taxon>
        <taxon>Fungi</taxon>
        <taxon>Dikarya</taxon>
        <taxon>Ascomycota</taxon>
        <taxon>Pezizomycotina</taxon>
        <taxon>Sordariomycetes</taxon>
        <taxon>Xylariomycetidae</taxon>
        <taxon>Amphisphaeriales</taxon>
        <taxon>Apiosporaceae</taxon>
        <taxon>Neoarthrinium</taxon>
    </lineage>
</organism>
<evidence type="ECO:0000259" key="10">
    <source>
        <dbReference type="PROSITE" id="PS50157"/>
    </source>
</evidence>
<keyword evidence="3" id="KW-0862">Zinc</keyword>
<dbReference type="GO" id="GO:0000981">
    <property type="term" value="F:DNA-binding transcription factor activity, RNA polymerase II-specific"/>
    <property type="evidence" value="ECO:0007669"/>
    <property type="project" value="InterPro"/>
</dbReference>
<evidence type="ECO:0000259" key="9">
    <source>
        <dbReference type="PROSITE" id="PS50048"/>
    </source>
</evidence>
<evidence type="ECO:0000256" key="2">
    <source>
        <dbReference type="ARBA" id="ARBA00022771"/>
    </source>
</evidence>
<evidence type="ECO:0000256" key="3">
    <source>
        <dbReference type="ARBA" id="ARBA00022833"/>
    </source>
</evidence>
<reference evidence="11" key="1">
    <citation type="submission" date="2021-03" db="EMBL/GenBank/DDBJ databases">
        <title>Revisited historic fungal species revealed as producer of novel bioactive compounds through whole genome sequencing and comparative genomics.</title>
        <authorList>
            <person name="Vignolle G.A."/>
            <person name="Hochenegger N."/>
            <person name="Mach R.L."/>
            <person name="Mach-Aigner A.R."/>
            <person name="Javad Rahimi M."/>
            <person name="Salim K.A."/>
            <person name="Chan C.M."/>
            <person name="Lim L.B.L."/>
            <person name="Cai F."/>
            <person name="Druzhinina I.S."/>
            <person name="U'Ren J.M."/>
            <person name="Derntl C."/>
        </authorList>
    </citation>
    <scope>NUCLEOTIDE SEQUENCE</scope>
    <source>
        <strain evidence="11">TUCIM 5799</strain>
    </source>
</reference>
<dbReference type="PROSITE" id="PS50157">
    <property type="entry name" value="ZINC_FINGER_C2H2_2"/>
    <property type="match status" value="2"/>
</dbReference>
<accession>A0A9P9WC04</accession>
<name>A0A9P9WC04_9PEZI</name>
<evidence type="ECO:0000256" key="8">
    <source>
        <dbReference type="SAM" id="MobiDB-lite"/>
    </source>
</evidence>
<gene>
    <name evidence="11" type="ORF">JX265_011711</name>
</gene>
<dbReference type="GO" id="GO:0003677">
    <property type="term" value="F:DNA binding"/>
    <property type="evidence" value="ECO:0007669"/>
    <property type="project" value="InterPro"/>
</dbReference>
<evidence type="ECO:0000256" key="1">
    <source>
        <dbReference type="ARBA" id="ARBA00022723"/>
    </source>
</evidence>
<dbReference type="FunFam" id="3.30.160.60:FF:000446">
    <property type="entry name" value="Zinc finger protein"/>
    <property type="match status" value="1"/>
</dbReference>
<dbReference type="EMBL" id="JAFIMR010000045">
    <property type="protein sequence ID" value="KAI1856199.1"/>
    <property type="molecule type" value="Genomic_DNA"/>
</dbReference>
<dbReference type="CDD" id="cd00067">
    <property type="entry name" value="GAL4"/>
    <property type="match status" value="1"/>
</dbReference>
<evidence type="ECO:0000313" key="12">
    <source>
        <dbReference type="Proteomes" id="UP000829685"/>
    </source>
</evidence>
<feature type="region of interest" description="Disordered" evidence="8">
    <location>
        <begin position="333"/>
        <end position="352"/>
    </location>
</feature>
<dbReference type="Proteomes" id="UP000829685">
    <property type="component" value="Unassembled WGS sequence"/>
</dbReference>
<dbReference type="GO" id="GO:0006351">
    <property type="term" value="P:DNA-templated transcription"/>
    <property type="evidence" value="ECO:0007669"/>
    <property type="project" value="InterPro"/>
</dbReference>
<keyword evidence="12" id="KW-1185">Reference proteome</keyword>
<dbReference type="GO" id="GO:0008270">
    <property type="term" value="F:zinc ion binding"/>
    <property type="evidence" value="ECO:0007669"/>
    <property type="project" value="UniProtKB-KW"/>
</dbReference>
<feature type="domain" description="Zn(2)-C6 fungal-type" evidence="9">
    <location>
        <begin position="188"/>
        <end position="217"/>
    </location>
</feature>
<protein>
    <submittedName>
        <fullName evidence="11">Uncharacterized protein</fullName>
    </submittedName>
</protein>
<feature type="region of interest" description="Disordered" evidence="8">
    <location>
        <begin position="1"/>
        <end position="41"/>
    </location>
</feature>
<dbReference type="SUPFAM" id="SSF57667">
    <property type="entry name" value="beta-beta-alpha zinc fingers"/>
    <property type="match status" value="1"/>
</dbReference>
<keyword evidence="6" id="KW-0539">Nucleus</keyword>
<dbReference type="Pfam" id="PF04082">
    <property type="entry name" value="Fungal_trans"/>
    <property type="match status" value="1"/>
</dbReference>
<dbReference type="SMART" id="SM00355">
    <property type="entry name" value="ZnF_C2H2"/>
    <property type="match status" value="2"/>
</dbReference>
<dbReference type="Pfam" id="PF00096">
    <property type="entry name" value="zf-C2H2"/>
    <property type="match status" value="2"/>
</dbReference>
<dbReference type="SUPFAM" id="SSF57701">
    <property type="entry name" value="Zn2/Cys6 DNA-binding domain"/>
    <property type="match status" value="1"/>
</dbReference>
<dbReference type="PROSITE" id="PS50048">
    <property type="entry name" value="ZN2_CY6_FUNGAL_2"/>
    <property type="match status" value="1"/>
</dbReference>
<feature type="domain" description="C2H2-type" evidence="10">
    <location>
        <begin position="145"/>
        <end position="172"/>
    </location>
</feature>
<keyword evidence="4" id="KW-0805">Transcription regulation</keyword>
<dbReference type="PROSITE" id="PS00028">
    <property type="entry name" value="ZINC_FINGER_C2H2_1"/>
    <property type="match status" value="2"/>
</dbReference>
<dbReference type="AlphaFoldDB" id="A0A9P9WC04"/>
<evidence type="ECO:0000256" key="4">
    <source>
        <dbReference type="ARBA" id="ARBA00023015"/>
    </source>
</evidence>
<dbReference type="InterPro" id="IPR013087">
    <property type="entry name" value="Znf_C2H2_type"/>
</dbReference>
<dbReference type="SMART" id="SM00066">
    <property type="entry name" value="GAL4"/>
    <property type="match status" value="1"/>
</dbReference>
<sequence length="961" mass="107410">MGKTQLPSTPPPGQPGRRRATSQSQSQSRLFLPAPASTPSVTLAVTTSSDGLAREISHHNSRTTSGEMAEQNGIDILCDAAGSDLLLGSIFGGASPQEQRTKRVKLADDASSPSSPHVCHICRRVYERADHLTRHLRSHENARPYQCSRCPKRFNRADLLTRHETTHDRDDGAKGKTIIRRSDRAAEACLNCASSKAKCDDQKPCGRCKTKGLNCQTASKRTSVYGISDVNSAVSSSDSPDLTNSSGATMDSNTASSVYSERKVQFPPGPTIAMDHGMSAMPYSTDYTVPPHPMMEDTTDDMFYFNPTHNFFQDMDFTSSWDLNFDSYTIPQVELQGPSPQSSTTSTSRHIARDPTRGYAAFKRSPWLWEPKTRDSLGREQEGLMFNEKTIAHSPAYEKIMASNSSRLKMEPAIRDRLFALVLGQHRDHSKVPSFPSLDLLNYMLQAHFIHDDYQTDSWIHSASFDPSQAIPELLVALISSGSAFIAVPAIWQFGLALQEVVRMGLAHRFEANNVRTRELQYLQTFMLQLDIGIWSGFKRKMEISESFIQPLLTMMRRAGTLSAPADTPNLIPLPSDSPEELENKWRKFVQRESYKRLVLHLFFHDAQGAVTFQHAPLMSYTELCFSVPAARDLWRAPTAEAWREIYLRKKPLPAEASLPRVSEVMLCTAILDTFEEFVDVELCYSAILYGFLGQITAYREATKFYRHGYPAANQRNTTFTHRLWLTSQHQELYRDVSEFAVLVNSSPKIATQLSLVADLFMMILHVSPDELQRFAGKQGEDEARNAAIFLEENWVRSRDARHAVWHAGQVIRYARMLPPASLRGFNATAVYFAALTLWIYGLLSCSNSTHGQDPSEMPAPLTYVLVDGNESRETRAFLQLDKGNPGITVSGDMHSGVESLSNPGMVLNVARNVFRDNYPVRTEPLPPLVESLGNLLRDLGTGPAGRPSRVQSRAVSEERV</sequence>
<dbReference type="PANTHER" id="PTHR47660:SF2">
    <property type="entry name" value="TRANSCRIPTION FACTOR WITH C2H2 AND ZN(2)-CYS(6) DNA BINDING DOMAIN (EUROFUNG)"/>
    <property type="match status" value="1"/>
</dbReference>
<keyword evidence="5" id="KW-0804">Transcription</keyword>
<proteinExistence type="predicted"/>
<feature type="domain" description="C2H2-type" evidence="10">
    <location>
        <begin position="117"/>
        <end position="144"/>
    </location>
</feature>
<dbReference type="InterPro" id="IPR036864">
    <property type="entry name" value="Zn2-C6_fun-type_DNA-bd_sf"/>
</dbReference>
<feature type="region of interest" description="Disordered" evidence="8">
    <location>
        <begin position="940"/>
        <end position="961"/>
    </location>
</feature>
<feature type="region of interest" description="Disordered" evidence="8">
    <location>
        <begin position="49"/>
        <end position="68"/>
    </location>
</feature>
<keyword evidence="1" id="KW-0479">Metal-binding</keyword>
<evidence type="ECO:0000313" key="11">
    <source>
        <dbReference type="EMBL" id="KAI1856199.1"/>
    </source>
</evidence>
<dbReference type="InterPro" id="IPR001138">
    <property type="entry name" value="Zn2Cys6_DnaBD"/>
</dbReference>
<dbReference type="Gene3D" id="4.10.240.10">
    <property type="entry name" value="Zn(2)-C6 fungal-type DNA-binding domain"/>
    <property type="match status" value="1"/>
</dbReference>
<feature type="compositionally biased region" description="Polar residues" evidence="8">
    <location>
        <begin position="247"/>
        <end position="259"/>
    </location>
</feature>
<feature type="compositionally biased region" description="Low complexity" evidence="8">
    <location>
        <begin position="232"/>
        <end position="246"/>
    </location>
</feature>
<dbReference type="Pfam" id="PF00172">
    <property type="entry name" value="Zn_clus"/>
    <property type="match status" value="1"/>
</dbReference>
<evidence type="ECO:0000256" key="5">
    <source>
        <dbReference type="ARBA" id="ARBA00023163"/>
    </source>
</evidence>
<comment type="caution">
    <text evidence="11">The sequence shown here is derived from an EMBL/GenBank/DDBJ whole genome shotgun (WGS) entry which is preliminary data.</text>
</comment>
<dbReference type="InterPro" id="IPR036236">
    <property type="entry name" value="Znf_C2H2_sf"/>
</dbReference>
<evidence type="ECO:0000256" key="6">
    <source>
        <dbReference type="ARBA" id="ARBA00023242"/>
    </source>
</evidence>
<evidence type="ECO:0000256" key="7">
    <source>
        <dbReference type="PROSITE-ProRule" id="PRU00042"/>
    </source>
</evidence>
<feature type="region of interest" description="Disordered" evidence="8">
    <location>
        <begin position="232"/>
        <end position="261"/>
    </location>
</feature>
<keyword evidence="2 7" id="KW-0863">Zinc-finger</keyword>
<dbReference type="PROSITE" id="PS00463">
    <property type="entry name" value="ZN2_CY6_FUNGAL_1"/>
    <property type="match status" value="1"/>
</dbReference>
<dbReference type="Gene3D" id="3.30.160.60">
    <property type="entry name" value="Classic Zinc Finger"/>
    <property type="match status" value="1"/>
</dbReference>
<dbReference type="PANTHER" id="PTHR47660">
    <property type="entry name" value="TRANSCRIPTION FACTOR WITH C2H2 AND ZN(2)-CYS(6) DNA BINDING DOMAIN (EUROFUNG)-RELATED-RELATED"/>
    <property type="match status" value="1"/>
</dbReference>
<dbReference type="InterPro" id="IPR007219">
    <property type="entry name" value="XnlR_reg_dom"/>
</dbReference>